<feature type="transmembrane region" description="Helical" evidence="1">
    <location>
        <begin position="171"/>
        <end position="203"/>
    </location>
</feature>
<name>A0A7W7KHS7_PSENT</name>
<feature type="transmembrane region" description="Helical" evidence="1">
    <location>
        <begin position="120"/>
        <end position="137"/>
    </location>
</feature>
<feature type="transmembrane region" description="Helical" evidence="1">
    <location>
        <begin position="273"/>
        <end position="290"/>
    </location>
</feature>
<organism evidence="2 3">
    <name type="scientific">Pseudomonas nitroreducens</name>
    <dbReference type="NCBI Taxonomy" id="46680"/>
    <lineage>
        <taxon>Bacteria</taxon>
        <taxon>Pseudomonadati</taxon>
        <taxon>Pseudomonadota</taxon>
        <taxon>Gammaproteobacteria</taxon>
        <taxon>Pseudomonadales</taxon>
        <taxon>Pseudomonadaceae</taxon>
        <taxon>Pseudomonas</taxon>
    </lineage>
</organism>
<evidence type="ECO:0000256" key="1">
    <source>
        <dbReference type="SAM" id="Phobius"/>
    </source>
</evidence>
<protein>
    <submittedName>
        <fullName evidence="2">Uncharacterized protein</fullName>
    </submittedName>
</protein>
<evidence type="ECO:0000313" key="3">
    <source>
        <dbReference type="Proteomes" id="UP000566995"/>
    </source>
</evidence>
<dbReference type="Proteomes" id="UP000566995">
    <property type="component" value="Unassembled WGS sequence"/>
</dbReference>
<feature type="transmembrane region" description="Helical" evidence="1">
    <location>
        <begin position="361"/>
        <end position="378"/>
    </location>
</feature>
<sequence length="556" mass="61337">MTERFQRHSWILFACIAALTLISTLILGARNFSPVPYLDMWDGYIGFDMRLNQGDLSAWTYLHNEHRIIFSRLLFWLDIHVFGGTTLFLVTCNYLLAGAAVATFAAIIRHALPGTESRQSRWTLYAVIATFCFSWVQAENLSWGFQSQFFAAQLFPLLATFLLWRSTQASGYFALACLVGVLSAGTMANGVLALPCLLLLALILRVSPVRLLILATLTTLTILSYFHGYHSNPEHGSLSQTLLTRPLDTLRYVALYLGNPIAHLGAGARLGEVAGVFFCLSSLYLAWSTARHWRERPIALCLLAYIAYLGATALGTAGGRLIFGLEQALSGRYATPALMGWGALLILFAQRWGKRFSQNTGLQIAALLLMLAFLQLQVHDLKKPVDEPRWKMLAALAIEMGVRDEATIPYVYNIFDRLAVYANDSRQRNISIFANPAIRDVHEQLGQKLRVQDVTACQGAVDATPTVKGDDQFLQVVGWLYSPESGRVPGSLWITSADGTILGYALTGYPRPDVAHAIDPRAGQAGFYGYVLKSTLPATIRIVAEDPACTLAVQLH</sequence>
<keyword evidence="1" id="KW-1133">Transmembrane helix</keyword>
<feature type="transmembrane region" description="Helical" evidence="1">
    <location>
        <begin position="209"/>
        <end position="228"/>
    </location>
</feature>
<reference evidence="2 3" key="1">
    <citation type="submission" date="2020-08" db="EMBL/GenBank/DDBJ databases">
        <title>Functional genomics of gut bacteria from endangered species of beetles.</title>
        <authorList>
            <person name="Carlos-Shanley C."/>
        </authorList>
    </citation>
    <scope>NUCLEOTIDE SEQUENCE [LARGE SCALE GENOMIC DNA]</scope>
    <source>
        <strain evidence="2 3">S00179</strain>
    </source>
</reference>
<dbReference type="EMBL" id="JACHLI010000005">
    <property type="protein sequence ID" value="MBB4862979.1"/>
    <property type="molecule type" value="Genomic_DNA"/>
</dbReference>
<dbReference type="AlphaFoldDB" id="A0A7W7KHS7"/>
<feature type="transmembrane region" description="Helical" evidence="1">
    <location>
        <begin position="81"/>
        <end position="108"/>
    </location>
</feature>
<comment type="caution">
    <text evidence="2">The sequence shown here is derived from an EMBL/GenBank/DDBJ whole genome shotgun (WGS) entry which is preliminary data.</text>
</comment>
<dbReference type="RefSeq" id="WP_184587910.1">
    <property type="nucleotide sequence ID" value="NZ_JACHLI010000005.1"/>
</dbReference>
<proteinExistence type="predicted"/>
<evidence type="ECO:0000313" key="2">
    <source>
        <dbReference type="EMBL" id="MBB4862979.1"/>
    </source>
</evidence>
<feature type="transmembrane region" description="Helical" evidence="1">
    <location>
        <begin position="329"/>
        <end position="349"/>
    </location>
</feature>
<accession>A0A7W7KHS7</accession>
<keyword evidence="1" id="KW-0472">Membrane</keyword>
<keyword evidence="1" id="KW-0812">Transmembrane</keyword>
<feature type="transmembrane region" description="Helical" evidence="1">
    <location>
        <begin position="302"/>
        <end position="323"/>
    </location>
</feature>
<gene>
    <name evidence="2" type="ORF">HNP46_001824</name>
</gene>